<name>A0A9D2LBW4_9MICO</name>
<dbReference type="Proteomes" id="UP000823823">
    <property type="component" value="Unassembled WGS sequence"/>
</dbReference>
<dbReference type="InterPro" id="IPR005182">
    <property type="entry name" value="YdbS-like_PH"/>
</dbReference>
<organism evidence="4 5">
    <name type="scientific">Candidatus Brachybacterium merdavium</name>
    <dbReference type="NCBI Taxonomy" id="2838513"/>
    <lineage>
        <taxon>Bacteria</taxon>
        <taxon>Bacillati</taxon>
        <taxon>Actinomycetota</taxon>
        <taxon>Actinomycetes</taxon>
        <taxon>Micrococcales</taxon>
        <taxon>Dermabacteraceae</taxon>
        <taxon>Brachybacterium</taxon>
    </lineage>
</organism>
<dbReference type="PANTHER" id="PTHR34473">
    <property type="entry name" value="UPF0699 TRANSMEMBRANE PROTEIN YDBS"/>
    <property type="match status" value="1"/>
</dbReference>
<comment type="caution">
    <text evidence="4">The sequence shown here is derived from an EMBL/GenBank/DDBJ whole genome shotgun (WGS) entry which is preliminary data.</text>
</comment>
<reference evidence="4" key="2">
    <citation type="submission" date="2021-04" db="EMBL/GenBank/DDBJ databases">
        <authorList>
            <person name="Gilroy R."/>
        </authorList>
    </citation>
    <scope>NUCLEOTIDE SEQUENCE</scope>
    <source>
        <strain evidence="4">ChiHjej13B12-24818</strain>
    </source>
</reference>
<dbReference type="EMBL" id="DWZH01000032">
    <property type="protein sequence ID" value="HJB09690.1"/>
    <property type="molecule type" value="Genomic_DNA"/>
</dbReference>
<sequence>MSSAPDPTERPDPDPASTSRPRAPSPAPSPSHPDPAMPAPAPRLSDGPGRLGAEGMRPVSARLISSRYVAGIPGYVIGLAMVIAAIVLTALTGWWWIALIGIVPLVLVVQGLALTPRRVRALGYRDGAEELTIASGILFREVSTIPYGRIQSAKIDEGPVDRRYGLAKLTMSTAAAGSTVTLPGLPKEEAERLRRLVTERGIEKMAAL</sequence>
<feature type="compositionally biased region" description="Pro residues" evidence="1">
    <location>
        <begin position="23"/>
        <end position="41"/>
    </location>
</feature>
<evidence type="ECO:0000259" key="3">
    <source>
        <dbReference type="Pfam" id="PF03703"/>
    </source>
</evidence>
<evidence type="ECO:0000313" key="4">
    <source>
        <dbReference type="EMBL" id="HJB09690.1"/>
    </source>
</evidence>
<protein>
    <submittedName>
        <fullName evidence="4">PH domain-containing protein</fullName>
    </submittedName>
</protein>
<evidence type="ECO:0000256" key="1">
    <source>
        <dbReference type="SAM" id="MobiDB-lite"/>
    </source>
</evidence>
<accession>A0A9D2LBW4</accession>
<gene>
    <name evidence="4" type="ORF">H9786_04030</name>
</gene>
<feature type="domain" description="YdbS-like PH" evidence="3">
    <location>
        <begin position="120"/>
        <end position="196"/>
    </location>
</feature>
<evidence type="ECO:0000313" key="5">
    <source>
        <dbReference type="Proteomes" id="UP000823823"/>
    </source>
</evidence>
<feature type="transmembrane region" description="Helical" evidence="2">
    <location>
        <begin position="94"/>
        <end position="115"/>
    </location>
</feature>
<dbReference type="PANTHER" id="PTHR34473:SF3">
    <property type="entry name" value="TRANSMEMBRANE PROTEIN-RELATED"/>
    <property type="match status" value="1"/>
</dbReference>
<dbReference type="Pfam" id="PF03703">
    <property type="entry name" value="bPH_2"/>
    <property type="match status" value="1"/>
</dbReference>
<keyword evidence="2" id="KW-0812">Transmembrane</keyword>
<keyword evidence="2" id="KW-1133">Transmembrane helix</keyword>
<proteinExistence type="predicted"/>
<evidence type="ECO:0000256" key="2">
    <source>
        <dbReference type="SAM" id="Phobius"/>
    </source>
</evidence>
<feature type="transmembrane region" description="Helical" evidence="2">
    <location>
        <begin position="68"/>
        <end position="88"/>
    </location>
</feature>
<feature type="region of interest" description="Disordered" evidence="1">
    <location>
        <begin position="1"/>
        <end position="52"/>
    </location>
</feature>
<reference evidence="4" key="1">
    <citation type="journal article" date="2021" name="PeerJ">
        <title>Extensive microbial diversity within the chicken gut microbiome revealed by metagenomics and culture.</title>
        <authorList>
            <person name="Gilroy R."/>
            <person name="Ravi A."/>
            <person name="Getino M."/>
            <person name="Pursley I."/>
            <person name="Horton D.L."/>
            <person name="Alikhan N.F."/>
            <person name="Baker D."/>
            <person name="Gharbi K."/>
            <person name="Hall N."/>
            <person name="Watson M."/>
            <person name="Adriaenssens E.M."/>
            <person name="Foster-Nyarko E."/>
            <person name="Jarju S."/>
            <person name="Secka A."/>
            <person name="Antonio M."/>
            <person name="Oren A."/>
            <person name="Chaudhuri R.R."/>
            <person name="La Ragione R."/>
            <person name="Hildebrand F."/>
            <person name="Pallen M.J."/>
        </authorList>
    </citation>
    <scope>NUCLEOTIDE SEQUENCE</scope>
    <source>
        <strain evidence="4">ChiHjej13B12-24818</strain>
    </source>
</reference>
<dbReference type="AlphaFoldDB" id="A0A9D2LBW4"/>
<keyword evidence="2" id="KW-0472">Membrane</keyword>